<dbReference type="AlphaFoldDB" id="A0A5B7H9K9"/>
<evidence type="ECO:0000313" key="2">
    <source>
        <dbReference type="Proteomes" id="UP000324222"/>
    </source>
</evidence>
<sequence>MSVRYRVSQLCAVGQVFPGVVLPREVSRCYHLGGLHFDEQTEVNIEVKILTCVLLHLHIHHSHSAGYSGEHIKQHRWQDKVCCSQPSLPSGHLGAGNTTQVLASPTHTWSLVIQIQGKAV</sequence>
<name>A0A5B7H9K9_PORTR</name>
<keyword evidence="2" id="KW-1185">Reference proteome</keyword>
<dbReference type="Proteomes" id="UP000324222">
    <property type="component" value="Unassembled WGS sequence"/>
</dbReference>
<protein>
    <submittedName>
        <fullName evidence="1">Uncharacterized protein</fullName>
    </submittedName>
</protein>
<dbReference type="EMBL" id="VSRR010029328">
    <property type="protein sequence ID" value="MPC69381.1"/>
    <property type="molecule type" value="Genomic_DNA"/>
</dbReference>
<accession>A0A5B7H9K9</accession>
<comment type="caution">
    <text evidence="1">The sequence shown here is derived from an EMBL/GenBank/DDBJ whole genome shotgun (WGS) entry which is preliminary data.</text>
</comment>
<proteinExistence type="predicted"/>
<gene>
    <name evidence="1" type="ORF">E2C01_063604</name>
</gene>
<reference evidence="1 2" key="1">
    <citation type="submission" date="2019-05" db="EMBL/GenBank/DDBJ databases">
        <title>Another draft genome of Portunus trituberculatus and its Hox gene families provides insights of decapod evolution.</title>
        <authorList>
            <person name="Jeong J.-H."/>
            <person name="Song I."/>
            <person name="Kim S."/>
            <person name="Choi T."/>
            <person name="Kim D."/>
            <person name="Ryu S."/>
            <person name="Kim W."/>
        </authorList>
    </citation>
    <scope>NUCLEOTIDE SEQUENCE [LARGE SCALE GENOMIC DNA]</scope>
    <source>
        <tissue evidence="1">Muscle</tissue>
    </source>
</reference>
<evidence type="ECO:0000313" key="1">
    <source>
        <dbReference type="EMBL" id="MPC69381.1"/>
    </source>
</evidence>
<organism evidence="1 2">
    <name type="scientific">Portunus trituberculatus</name>
    <name type="common">Swimming crab</name>
    <name type="synonym">Neptunus trituberculatus</name>
    <dbReference type="NCBI Taxonomy" id="210409"/>
    <lineage>
        <taxon>Eukaryota</taxon>
        <taxon>Metazoa</taxon>
        <taxon>Ecdysozoa</taxon>
        <taxon>Arthropoda</taxon>
        <taxon>Crustacea</taxon>
        <taxon>Multicrustacea</taxon>
        <taxon>Malacostraca</taxon>
        <taxon>Eumalacostraca</taxon>
        <taxon>Eucarida</taxon>
        <taxon>Decapoda</taxon>
        <taxon>Pleocyemata</taxon>
        <taxon>Brachyura</taxon>
        <taxon>Eubrachyura</taxon>
        <taxon>Portunoidea</taxon>
        <taxon>Portunidae</taxon>
        <taxon>Portuninae</taxon>
        <taxon>Portunus</taxon>
    </lineage>
</organism>